<evidence type="ECO:0000256" key="1">
    <source>
        <dbReference type="SAM" id="MobiDB-lite"/>
    </source>
</evidence>
<proteinExistence type="predicted"/>
<feature type="compositionally biased region" description="Basic and acidic residues" evidence="1">
    <location>
        <begin position="107"/>
        <end position="125"/>
    </location>
</feature>
<feature type="region of interest" description="Disordered" evidence="1">
    <location>
        <begin position="50"/>
        <end position="69"/>
    </location>
</feature>
<feature type="region of interest" description="Disordered" evidence="1">
    <location>
        <begin position="107"/>
        <end position="130"/>
    </location>
</feature>
<reference evidence="2" key="1">
    <citation type="submission" date="2023-08" db="EMBL/GenBank/DDBJ databases">
        <authorList>
            <person name="Chen Y."/>
            <person name="Shah S."/>
            <person name="Dougan E. K."/>
            <person name="Thang M."/>
            <person name="Chan C."/>
        </authorList>
    </citation>
    <scope>NUCLEOTIDE SEQUENCE</scope>
</reference>
<feature type="region of interest" description="Disordered" evidence="1">
    <location>
        <begin position="210"/>
        <end position="287"/>
    </location>
</feature>
<dbReference type="EMBL" id="CAUJNA010000668">
    <property type="protein sequence ID" value="CAJ1379937.1"/>
    <property type="molecule type" value="Genomic_DNA"/>
</dbReference>
<keyword evidence="3" id="KW-1185">Reference proteome</keyword>
<feature type="compositionally biased region" description="Basic and acidic residues" evidence="1">
    <location>
        <begin position="252"/>
        <end position="267"/>
    </location>
</feature>
<evidence type="ECO:0000313" key="2">
    <source>
        <dbReference type="EMBL" id="CAJ1379937.1"/>
    </source>
</evidence>
<name>A0AA36MQ24_9DINO</name>
<comment type="caution">
    <text evidence="2">The sequence shown here is derived from an EMBL/GenBank/DDBJ whole genome shotgun (WGS) entry which is preliminary data.</text>
</comment>
<evidence type="ECO:0000313" key="3">
    <source>
        <dbReference type="Proteomes" id="UP001178507"/>
    </source>
</evidence>
<organism evidence="2 3">
    <name type="scientific">Effrenium voratum</name>
    <dbReference type="NCBI Taxonomy" id="2562239"/>
    <lineage>
        <taxon>Eukaryota</taxon>
        <taxon>Sar</taxon>
        <taxon>Alveolata</taxon>
        <taxon>Dinophyceae</taxon>
        <taxon>Suessiales</taxon>
        <taxon>Symbiodiniaceae</taxon>
        <taxon>Effrenium</taxon>
    </lineage>
</organism>
<protein>
    <submittedName>
        <fullName evidence="2">Uncharacterized protein</fullName>
    </submittedName>
</protein>
<dbReference type="AlphaFoldDB" id="A0AA36MQ24"/>
<gene>
    <name evidence="2" type="ORF">EVOR1521_LOCUS8021</name>
</gene>
<dbReference type="Proteomes" id="UP001178507">
    <property type="component" value="Unassembled WGS sequence"/>
</dbReference>
<accession>A0AA36MQ24</accession>
<feature type="compositionally biased region" description="Basic and acidic residues" evidence="1">
    <location>
        <begin position="217"/>
        <end position="226"/>
    </location>
</feature>
<sequence length="287" mass="31633">MSWYVAHDGRQVWVEARERVFTCDKPEDDLPKKTLTYLASNLQKSMFAEHAIDEDEKKGKKKDKQAGRQRGFIVRVDKDERGTGNVHPAFQAAVERLMSSGLVSRVDVDEPEGGKKRNKKAKDVEEVREEEAAPGLPLGVNECRVETIARCHHQAHGVGFDVMVSEERGTQRIHMFTASKELGVEAWHGALMQALAAAGTQVLMGRLSPAIAPDPPVQKDKSKEAAKEEDEWLDSLMGRCMVTSKEPSAPDEEGKGGYKAAEAEAKKAPVQAPPWLRGRVRAAPSDA</sequence>